<evidence type="ECO:0000256" key="3">
    <source>
        <dbReference type="ARBA" id="ARBA00022729"/>
    </source>
</evidence>
<feature type="region of interest" description="Disordered" evidence="5">
    <location>
        <begin position="99"/>
        <end position="123"/>
    </location>
</feature>
<dbReference type="STRING" id="1052260.SAMN05660199_02912"/>
<evidence type="ECO:0000256" key="2">
    <source>
        <dbReference type="ARBA" id="ARBA00022525"/>
    </source>
</evidence>
<dbReference type="EMBL" id="FNIR01000009">
    <property type="protein sequence ID" value="SDO97850.1"/>
    <property type="molecule type" value="Genomic_DNA"/>
</dbReference>
<evidence type="ECO:0000259" key="7">
    <source>
        <dbReference type="PROSITE" id="PS50847"/>
    </source>
</evidence>
<dbReference type="InterPro" id="IPR019931">
    <property type="entry name" value="LPXTG_anchor"/>
</dbReference>
<dbReference type="NCBIfam" id="TIGR01167">
    <property type="entry name" value="LPXTG_anchor"/>
    <property type="match status" value="1"/>
</dbReference>
<keyword evidence="6" id="KW-1133">Transmembrane helix</keyword>
<keyword evidence="2" id="KW-0964">Secreted</keyword>
<organism evidence="8 9">
    <name type="scientific">Klenkia soli</name>
    <dbReference type="NCBI Taxonomy" id="1052260"/>
    <lineage>
        <taxon>Bacteria</taxon>
        <taxon>Bacillati</taxon>
        <taxon>Actinomycetota</taxon>
        <taxon>Actinomycetes</taxon>
        <taxon>Geodermatophilales</taxon>
        <taxon>Geodermatophilaceae</taxon>
        <taxon>Klenkia</taxon>
    </lineage>
</organism>
<sequence>MRTVPSQDSGTEHPWNPQPTVSLPEDVPPEDVTGLPQRRAPALGASVRVRQCAVVGAALIAAWTGGTGIASATEDTSPVDTGSGCEAPILAAAEGDLTDVEGTSDDEGTVEGDPIHPEPCDTGTDPDAEVWVDVLPDGDCADPETFTFVVNATGLEAGVTYTLLLGSEDIDFTYPDGQPVFVEDIEADAQGAIKGYSFTETEGADFSAPSTGISFAFALAEGFGTDDGEFLGFGEAGLKACETEPVVVPAEPTHPVATPVAAAPVVVTHPAAAQPAVLANTGSPVTTAALLGGGLLVAGTGALVATRRRAS</sequence>
<protein>
    <submittedName>
        <fullName evidence="8">LPXTG-motif cell wall anchor domain-containing protein</fullName>
    </submittedName>
</protein>
<evidence type="ECO:0000313" key="9">
    <source>
        <dbReference type="Proteomes" id="UP000199088"/>
    </source>
</evidence>
<evidence type="ECO:0000256" key="5">
    <source>
        <dbReference type="SAM" id="MobiDB-lite"/>
    </source>
</evidence>
<keyword evidence="6" id="KW-0472">Membrane</keyword>
<evidence type="ECO:0000313" key="8">
    <source>
        <dbReference type="EMBL" id="SDO97850.1"/>
    </source>
</evidence>
<feature type="domain" description="Gram-positive cocci surface proteins LPxTG" evidence="7">
    <location>
        <begin position="278"/>
        <end position="311"/>
    </location>
</feature>
<keyword evidence="9" id="KW-1185">Reference proteome</keyword>
<keyword evidence="1" id="KW-0134">Cell wall</keyword>
<evidence type="ECO:0000256" key="1">
    <source>
        <dbReference type="ARBA" id="ARBA00022512"/>
    </source>
</evidence>
<feature type="transmembrane region" description="Helical" evidence="6">
    <location>
        <begin position="285"/>
        <end position="305"/>
    </location>
</feature>
<keyword evidence="3" id="KW-0732">Signal</keyword>
<evidence type="ECO:0000256" key="4">
    <source>
        <dbReference type="ARBA" id="ARBA00023088"/>
    </source>
</evidence>
<accession>A0A1H0NZL3</accession>
<keyword evidence="6" id="KW-0812">Transmembrane</keyword>
<feature type="region of interest" description="Disordered" evidence="5">
    <location>
        <begin position="1"/>
        <end position="37"/>
    </location>
</feature>
<feature type="compositionally biased region" description="Acidic residues" evidence="5">
    <location>
        <begin position="99"/>
        <end position="110"/>
    </location>
</feature>
<reference evidence="9" key="1">
    <citation type="submission" date="2016-10" db="EMBL/GenBank/DDBJ databases">
        <authorList>
            <person name="Varghese N."/>
            <person name="Submissions S."/>
        </authorList>
    </citation>
    <scope>NUCLEOTIDE SEQUENCE [LARGE SCALE GENOMIC DNA]</scope>
    <source>
        <strain evidence="9">DSM 45843</strain>
    </source>
</reference>
<keyword evidence="4" id="KW-0572">Peptidoglycan-anchor</keyword>
<evidence type="ECO:0000256" key="6">
    <source>
        <dbReference type="SAM" id="Phobius"/>
    </source>
</evidence>
<dbReference type="AlphaFoldDB" id="A0A1H0NZL3"/>
<name>A0A1H0NZL3_9ACTN</name>
<dbReference type="PROSITE" id="PS50847">
    <property type="entry name" value="GRAM_POS_ANCHORING"/>
    <property type="match status" value="1"/>
</dbReference>
<gene>
    <name evidence="8" type="ORF">SAMN05660199_02912</name>
</gene>
<proteinExistence type="predicted"/>
<dbReference type="Proteomes" id="UP000199088">
    <property type="component" value="Unassembled WGS sequence"/>
</dbReference>